<keyword evidence="6 8" id="KW-0472">Membrane</keyword>
<dbReference type="PROSITE" id="PS52016">
    <property type="entry name" value="TONB_DEPENDENT_REC_3"/>
    <property type="match status" value="1"/>
</dbReference>
<evidence type="ECO:0000256" key="9">
    <source>
        <dbReference type="RuleBase" id="RU003357"/>
    </source>
</evidence>
<evidence type="ECO:0000256" key="4">
    <source>
        <dbReference type="ARBA" id="ARBA00022692"/>
    </source>
</evidence>
<keyword evidence="7 8" id="KW-0998">Cell outer membrane</keyword>
<dbReference type="InterPro" id="IPR010104">
    <property type="entry name" value="TonB_rcpt_bac"/>
</dbReference>
<dbReference type="PANTHER" id="PTHR40980:SF3">
    <property type="entry name" value="TONB-DEPENDENT RECEPTOR-LIKE BETA-BARREL DOMAIN-CONTAINING PROTEIN"/>
    <property type="match status" value="1"/>
</dbReference>
<keyword evidence="3 8" id="KW-1134">Transmembrane beta strand</keyword>
<evidence type="ECO:0000313" key="14">
    <source>
        <dbReference type="EMBL" id="KNC67865.1"/>
    </source>
</evidence>
<comment type="caution">
    <text evidence="14">The sequence shown here is derived from an EMBL/GenBank/DDBJ whole genome shotgun (WGS) entry which is preliminary data.</text>
</comment>
<dbReference type="InterPro" id="IPR037066">
    <property type="entry name" value="Plug_dom_sf"/>
</dbReference>
<dbReference type="Pfam" id="PF07715">
    <property type="entry name" value="Plug"/>
    <property type="match status" value="1"/>
</dbReference>
<comment type="subcellular location">
    <subcellularLocation>
        <location evidence="1 8">Cell outer membrane</location>
        <topology evidence="1 8">Multi-pass membrane protein</topology>
    </subcellularLocation>
</comment>
<dbReference type="GO" id="GO:0009279">
    <property type="term" value="C:cell outer membrane"/>
    <property type="evidence" value="ECO:0007669"/>
    <property type="project" value="UniProtKB-SubCell"/>
</dbReference>
<reference evidence="15" key="1">
    <citation type="submission" date="2015-07" db="EMBL/GenBank/DDBJ databases">
        <title>Draft genome sequence of a Pseudoalteromonas rubra strain, OCN096, isolated from Kaneohe Bay, Oahu, Hawaii.</title>
        <authorList>
            <person name="Beurmann S."/>
            <person name="Ushijima B."/>
            <person name="Belcaid M."/>
            <person name="Callahan S.M."/>
            <person name="Aeby G.S."/>
        </authorList>
    </citation>
    <scope>NUCLEOTIDE SEQUENCE [LARGE SCALE GENOMIC DNA]</scope>
    <source>
        <strain evidence="15">OCN096</strain>
    </source>
</reference>
<evidence type="ECO:0000256" key="1">
    <source>
        <dbReference type="ARBA" id="ARBA00004571"/>
    </source>
</evidence>
<evidence type="ECO:0000256" key="5">
    <source>
        <dbReference type="ARBA" id="ARBA00023077"/>
    </source>
</evidence>
<organism evidence="14 15">
    <name type="scientific">Pseudoalteromonas rubra</name>
    <dbReference type="NCBI Taxonomy" id="43658"/>
    <lineage>
        <taxon>Bacteria</taxon>
        <taxon>Pseudomonadati</taxon>
        <taxon>Pseudomonadota</taxon>
        <taxon>Gammaproteobacteria</taxon>
        <taxon>Alteromonadales</taxon>
        <taxon>Pseudoalteromonadaceae</taxon>
        <taxon>Pseudoalteromonas</taxon>
    </lineage>
</organism>
<evidence type="ECO:0000313" key="15">
    <source>
        <dbReference type="Proteomes" id="UP000036850"/>
    </source>
</evidence>
<feature type="chain" id="PRO_5005537713" evidence="11">
    <location>
        <begin position="30"/>
        <end position="899"/>
    </location>
</feature>
<evidence type="ECO:0000256" key="10">
    <source>
        <dbReference type="SAM" id="MobiDB-lite"/>
    </source>
</evidence>
<feature type="region of interest" description="Disordered" evidence="10">
    <location>
        <begin position="653"/>
        <end position="674"/>
    </location>
</feature>
<evidence type="ECO:0000256" key="6">
    <source>
        <dbReference type="ARBA" id="ARBA00023136"/>
    </source>
</evidence>
<keyword evidence="2 8" id="KW-0813">Transport</keyword>
<dbReference type="SUPFAM" id="SSF56935">
    <property type="entry name" value="Porins"/>
    <property type="match status" value="1"/>
</dbReference>
<evidence type="ECO:0000256" key="7">
    <source>
        <dbReference type="ARBA" id="ARBA00023237"/>
    </source>
</evidence>
<feature type="signal peptide" evidence="11">
    <location>
        <begin position="1"/>
        <end position="29"/>
    </location>
</feature>
<protein>
    <submittedName>
        <fullName evidence="14">TonB-dependent receptor</fullName>
    </submittedName>
</protein>
<dbReference type="Proteomes" id="UP000036850">
    <property type="component" value="Unassembled WGS sequence"/>
</dbReference>
<dbReference type="CDD" id="cd01347">
    <property type="entry name" value="ligand_gated_channel"/>
    <property type="match status" value="1"/>
</dbReference>
<sequence>MLANNFKKSLLAAKVGLILSTGVTGVAFAEDNQTGVQENVEVIEVRGIRRSLAEAVNTKRFATSVVDAVSAEDIGKFPDSDVGEALGRIPGVAVSRQFGQGQQVSIRGASSQLTLTTLNGQNVASTGWYTEQAIDRSFNYTLLPPELISGIDVYKSSQANIVEGGVGGTVNVKTRKPLDLDSGTVFASVKSVYSSQSEQWDPAYSGLASYKNDDETFGVLAALAVQETDYVRRGNESLAGWNGAVSANYFLQERERTATNVAFQYAPNDELSFDLTYMNLELEANNNNSSFWIFQAGANCLGENPDGVCMLSEATAATPTDNPSWLQAFARRAKMESETVDFGFEFKRDTFEISGRIGRSEATGGTEAQTNYGGLIGSHEDRYGMIDMTGKRIKIQLKENDYRVGHWNEGNPGVAAWAVRNQPNTDEETYAQLDTKFMLDHDIITAVHVGARFTNHKVEEDNFKGLANIQRNADGTPVLSDPNNPTSVIADIADIAPAQLYGNGVNEAGFEYITIPGPHLDAMFNHTAQNFSEYVRDRSGYAALEEENFAFYVMADFSGENYRGNFGLRYISTDVNSDYYGSDITVTGITESGNFYGGNALKSKTLSNKEADYSDILPSFNIAYDLDEDTILRGSIAQVISRPNYQDVFARSSLSGYDNENPNDQQEVTGNPGLEPFKATQLDVSYEYYYGDSNFASATFFYKDIETFVTSSTTPNQSIGINDPACNCDVWNIVNRVNGDGGDVIGLELQLQHAFDNGFGAIVNYTYADSSSEETNFDDRIGRFSDSSDHTVNLVGYYENDDFGARLAYNWRSEFMIRETGFYSSREHMDFGTLDFTGNYQVNDNISLTLEVVNILEEDSYQIGISGSDGLLKEETKHNFPAWSYVGERKIALGANLRF</sequence>
<dbReference type="OrthoDB" id="8727862at2"/>
<evidence type="ECO:0000256" key="8">
    <source>
        <dbReference type="PROSITE-ProRule" id="PRU01360"/>
    </source>
</evidence>
<keyword evidence="4 8" id="KW-0812">Transmembrane</keyword>
<feature type="compositionally biased region" description="Polar residues" evidence="10">
    <location>
        <begin position="653"/>
        <end position="669"/>
    </location>
</feature>
<dbReference type="InterPro" id="IPR000531">
    <property type="entry name" value="Beta-barrel_TonB"/>
</dbReference>
<gene>
    <name evidence="14" type="ORF">AC626_08270</name>
</gene>
<evidence type="ECO:0000259" key="13">
    <source>
        <dbReference type="Pfam" id="PF07715"/>
    </source>
</evidence>
<evidence type="ECO:0000259" key="12">
    <source>
        <dbReference type="Pfam" id="PF00593"/>
    </source>
</evidence>
<comment type="similarity">
    <text evidence="8 9">Belongs to the TonB-dependent receptor family.</text>
</comment>
<evidence type="ECO:0000256" key="11">
    <source>
        <dbReference type="SAM" id="SignalP"/>
    </source>
</evidence>
<dbReference type="InterPro" id="IPR012910">
    <property type="entry name" value="Plug_dom"/>
</dbReference>
<keyword evidence="11" id="KW-0732">Signal</keyword>
<evidence type="ECO:0000256" key="3">
    <source>
        <dbReference type="ARBA" id="ARBA00022452"/>
    </source>
</evidence>
<dbReference type="Gene3D" id="2.170.130.10">
    <property type="entry name" value="TonB-dependent receptor, plug domain"/>
    <property type="match status" value="1"/>
</dbReference>
<dbReference type="EMBL" id="LFZX01000046">
    <property type="protein sequence ID" value="KNC67865.1"/>
    <property type="molecule type" value="Genomic_DNA"/>
</dbReference>
<feature type="domain" description="TonB-dependent receptor plug" evidence="13">
    <location>
        <begin position="59"/>
        <end position="169"/>
    </location>
</feature>
<dbReference type="InterPro" id="IPR036942">
    <property type="entry name" value="Beta-barrel_TonB_sf"/>
</dbReference>
<dbReference type="Pfam" id="PF00593">
    <property type="entry name" value="TonB_dep_Rec_b-barrel"/>
    <property type="match status" value="1"/>
</dbReference>
<dbReference type="AlphaFoldDB" id="A0A0L0EU04"/>
<dbReference type="PANTHER" id="PTHR40980">
    <property type="entry name" value="PLUG DOMAIN-CONTAINING PROTEIN"/>
    <property type="match status" value="1"/>
</dbReference>
<dbReference type="InterPro" id="IPR039426">
    <property type="entry name" value="TonB-dep_rcpt-like"/>
</dbReference>
<keyword evidence="14" id="KW-0675">Receptor</keyword>
<name>A0A0L0EU04_9GAMM</name>
<keyword evidence="5 9" id="KW-0798">TonB box</keyword>
<feature type="domain" description="TonB-dependent receptor-like beta-barrel" evidence="12">
    <location>
        <begin position="415"/>
        <end position="855"/>
    </location>
</feature>
<accession>A0A0L0EU04</accession>
<dbReference type="PATRIC" id="fig|43658.6.peg.5787"/>
<dbReference type="Gene3D" id="2.40.170.20">
    <property type="entry name" value="TonB-dependent receptor, beta-barrel domain"/>
    <property type="match status" value="1"/>
</dbReference>
<proteinExistence type="inferred from homology"/>
<dbReference type="NCBIfam" id="TIGR01782">
    <property type="entry name" value="TonB-Xanth-Caul"/>
    <property type="match status" value="1"/>
</dbReference>
<evidence type="ECO:0000256" key="2">
    <source>
        <dbReference type="ARBA" id="ARBA00022448"/>
    </source>
</evidence>